<feature type="transmembrane region" description="Helical" evidence="10">
    <location>
        <begin position="317"/>
        <end position="338"/>
    </location>
</feature>
<dbReference type="STRING" id="97972.A0A2V1DST9"/>
<evidence type="ECO:0000313" key="11">
    <source>
        <dbReference type="EMBL" id="PVI00952.1"/>
    </source>
</evidence>
<dbReference type="InterPro" id="IPR044878">
    <property type="entry name" value="UbiA_sf"/>
</dbReference>
<evidence type="ECO:0000256" key="4">
    <source>
        <dbReference type="ARBA" id="ARBA00005985"/>
    </source>
</evidence>
<dbReference type="PANTHER" id="PTHR11048">
    <property type="entry name" value="PRENYLTRANSFERASES"/>
    <property type="match status" value="1"/>
</dbReference>
<feature type="transmembrane region" description="Helical" evidence="10">
    <location>
        <begin position="92"/>
        <end position="114"/>
    </location>
</feature>
<dbReference type="Pfam" id="PF01040">
    <property type="entry name" value="UbiA"/>
    <property type="match status" value="1"/>
</dbReference>
<evidence type="ECO:0000256" key="1">
    <source>
        <dbReference type="ARBA" id="ARBA00001946"/>
    </source>
</evidence>
<evidence type="ECO:0000256" key="7">
    <source>
        <dbReference type="ARBA" id="ARBA00022989"/>
    </source>
</evidence>
<gene>
    <name evidence="11" type="ORF">DM02DRAFT_591966</name>
</gene>
<evidence type="ECO:0000256" key="8">
    <source>
        <dbReference type="ARBA" id="ARBA00023136"/>
    </source>
</evidence>
<dbReference type="PANTHER" id="PTHR11048:SF39">
    <property type="entry name" value="POLYPRENYL TRANSFERASE AUSN"/>
    <property type="match status" value="1"/>
</dbReference>
<proteinExistence type="inferred from homology"/>
<accession>A0A2V1DST9</accession>
<sequence length="339" mass="37037">MNRKQNGTSASNGKPTSNGHSRPKRDVSPPKRFDGVHMGAWVDLLPSSWKPYIQLARLSPPVPLLLIFFPHLFGVAHAAVVQDSPLPDTLRIAAILFGGSFFFSNAIHGWNDLIDAPIDAQIPRTRNRPIPRGAISPRAAFVFTASQALMALCFFFPLPVDAAWSSIPAIVSNYYYPYSKRHTKIPQIILGVALQWAVVLGSTAMGVGNAWTDHSVLSLFFASLIWTIIYDTVYGFQDYEQDVKLGVGSTAVLFGKTYGKLILWFLSECVAALLFASGYIAGMSLVYTGIAVGGTFLSLNVMMAMVNLESPESCSWWFAYGFWGPAISISLGLLGEYAL</sequence>
<dbReference type="GO" id="GO:0008412">
    <property type="term" value="F:4-hydroxybenzoate polyprenyltransferase activity"/>
    <property type="evidence" value="ECO:0007669"/>
    <property type="project" value="TreeGrafter"/>
</dbReference>
<keyword evidence="6 10" id="KW-0812">Transmembrane</keyword>
<dbReference type="Gene3D" id="1.20.120.1780">
    <property type="entry name" value="UbiA prenyltransferase"/>
    <property type="match status" value="1"/>
</dbReference>
<feature type="transmembrane region" description="Helical" evidence="10">
    <location>
        <begin position="261"/>
        <end position="280"/>
    </location>
</feature>
<comment type="subcellular location">
    <subcellularLocation>
        <location evidence="2">Membrane</location>
        <topology evidence="2">Multi-pass membrane protein</topology>
    </subcellularLocation>
</comment>
<evidence type="ECO:0000256" key="3">
    <source>
        <dbReference type="ARBA" id="ARBA00004721"/>
    </source>
</evidence>
<comment type="pathway">
    <text evidence="3">Secondary metabolite biosynthesis; terpenoid biosynthesis.</text>
</comment>
<dbReference type="InterPro" id="IPR039653">
    <property type="entry name" value="Prenyltransferase"/>
</dbReference>
<dbReference type="InterPro" id="IPR000537">
    <property type="entry name" value="UbiA_prenyltransferase"/>
</dbReference>
<feature type="compositionally biased region" description="Polar residues" evidence="9">
    <location>
        <begin position="1"/>
        <end position="20"/>
    </location>
</feature>
<feature type="transmembrane region" description="Helical" evidence="10">
    <location>
        <begin position="185"/>
        <end position="204"/>
    </location>
</feature>
<keyword evidence="8 10" id="KW-0472">Membrane</keyword>
<evidence type="ECO:0000256" key="9">
    <source>
        <dbReference type="SAM" id="MobiDB-lite"/>
    </source>
</evidence>
<name>A0A2V1DST9_9PLEO</name>
<evidence type="ECO:0000256" key="6">
    <source>
        <dbReference type="ARBA" id="ARBA00022692"/>
    </source>
</evidence>
<organism evidence="11 12">
    <name type="scientific">Periconia macrospinosa</name>
    <dbReference type="NCBI Taxonomy" id="97972"/>
    <lineage>
        <taxon>Eukaryota</taxon>
        <taxon>Fungi</taxon>
        <taxon>Dikarya</taxon>
        <taxon>Ascomycota</taxon>
        <taxon>Pezizomycotina</taxon>
        <taxon>Dothideomycetes</taxon>
        <taxon>Pleosporomycetidae</taxon>
        <taxon>Pleosporales</taxon>
        <taxon>Massarineae</taxon>
        <taxon>Periconiaceae</taxon>
        <taxon>Periconia</taxon>
    </lineage>
</organism>
<dbReference type="FunFam" id="1.20.120.1780:FF:000001">
    <property type="entry name" value="4-hydroxybenzoate octaprenyltransferase"/>
    <property type="match status" value="1"/>
</dbReference>
<keyword evidence="7 10" id="KW-1133">Transmembrane helix</keyword>
<dbReference type="GO" id="GO:0006744">
    <property type="term" value="P:ubiquinone biosynthetic process"/>
    <property type="evidence" value="ECO:0007669"/>
    <property type="project" value="TreeGrafter"/>
</dbReference>
<evidence type="ECO:0000313" key="12">
    <source>
        <dbReference type="Proteomes" id="UP000244855"/>
    </source>
</evidence>
<dbReference type="Proteomes" id="UP000244855">
    <property type="component" value="Unassembled WGS sequence"/>
</dbReference>
<dbReference type="Gene3D" id="1.10.357.140">
    <property type="entry name" value="UbiA prenyltransferase"/>
    <property type="match status" value="1"/>
</dbReference>
<feature type="region of interest" description="Disordered" evidence="9">
    <location>
        <begin position="1"/>
        <end position="32"/>
    </location>
</feature>
<keyword evidence="12" id="KW-1185">Reference proteome</keyword>
<feature type="transmembrane region" description="Helical" evidence="10">
    <location>
        <begin position="216"/>
        <end position="236"/>
    </location>
</feature>
<protein>
    <submittedName>
        <fullName evidence="11">UbiA prenyltransferase</fullName>
    </submittedName>
</protein>
<dbReference type="AlphaFoldDB" id="A0A2V1DST9"/>
<reference evidence="11 12" key="1">
    <citation type="journal article" date="2018" name="Sci. Rep.">
        <title>Comparative genomics provides insights into the lifestyle and reveals functional heterogeneity of dark septate endophytic fungi.</title>
        <authorList>
            <person name="Knapp D.G."/>
            <person name="Nemeth J.B."/>
            <person name="Barry K."/>
            <person name="Hainaut M."/>
            <person name="Henrissat B."/>
            <person name="Johnson J."/>
            <person name="Kuo A."/>
            <person name="Lim J.H.P."/>
            <person name="Lipzen A."/>
            <person name="Nolan M."/>
            <person name="Ohm R.A."/>
            <person name="Tamas L."/>
            <person name="Grigoriev I.V."/>
            <person name="Spatafora J.W."/>
            <person name="Nagy L.G."/>
            <person name="Kovacs G.M."/>
        </authorList>
    </citation>
    <scope>NUCLEOTIDE SEQUENCE [LARGE SCALE GENOMIC DNA]</scope>
    <source>
        <strain evidence="11 12">DSE2036</strain>
    </source>
</reference>
<comment type="cofactor">
    <cofactor evidence="1">
        <name>Mg(2+)</name>
        <dbReference type="ChEBI" id="CHEBI:18420"/>
    </cofactor>
</comment>
<evidence type="ECO:0000256" key="10">
    <source>
        <dbReference type="SAM" id="Phobius"/>
    </source>
</evidence>
<dbReference type="GO" id="GO:0005743">
    <property type="term" value="C:mitochondrial inner membrane"/>
    <property type="evidence" value="ECO:0007669"/>
    <property type="project" value="TreeGrafter"/>
</dbReference>
<keyword evidence="5 11" id="KW-0808">Transferase</keyword>
<evidence type="ECO:0000256" key="2">
    <source>
        <dbReference type="ARBA" id="ARBA00004141"/>
    </source>
</evidence>
<feature type="transmembrane region" description="Helical" evidence="10">
    <location>
        <begin position="62"/>
        <end position="80"/>
    </location>
</feature>
<dbReference type="EMBL" id="KZ805365">
    <property type="protein sequence ID" value="PVI00952.1"/>
    <property type="molecule type" value="Genomic_DNA"/>
</dbReference>
<evidence type="ECO:0000256" key="5">
    <source>
        <dbReference type="ARBA" id="ARBA00022679"/>
    </source>
</evidence>
<dbReference type="CDD" id="cd13959">
    <property type="entry name" value="PT_UbiA_COQ2"/>
    <property type="match status" value="1"/>
</dbReference>
<comment type="similarity">
    <text evidence="4">Belongs to the UbiA prenyltransferase family.</text>
</comment>
<dbReference type="OrthoDB" id="18170at2759"/>
<feature type="transmembrane region" description="Helical" evidence="10">
    <location>
        <begin position="285"/>
        <end position="305"/>
    </location>
</feature>